<comment type="function">
    <text evidence="1">Catalyzes the specific phosphorylation of the 3-hydroxyl group of shikimic acid using ATP as a cosubstrate.</text>
</comment>
<dbReference type="STRING" id="429701.A0A2G9IAT3"/>
<sequence length="294" mass="32697">MEARFSQGLQLPTWTNPKKIAGKPVSSLHFIQKNVEQRLHQIPISCHLLTRIRKFCRPLVLKVSRSSENSPASVLKSGTFPSLFDESKILRSKSEEIEPYLNGRCIFLVGMMGSGKTTVGEVLSEALGYSFCDCDTLIEEAVGGRTVAEIFKLHGECFFRDNETEVLKKLSSEHRLVISTGGGAVVRPVNWKHMQKGISVWLDVPLEALARRITAIGTDSRPLLHHESGDPYLKTMKRLTALFEERGEAYANANVRVSLENIAAKLGLDDDVCNITPTVIAIEVLLQLENLLKN</sequence>
<evidence type="ECO:0000256" key="9">
    <source>
        <dbReference type="ARBA" id="ARBA00022777"/>
    </source>
</evidence>
<name>A0A2G9IAT3_9LAMI</name>
<dbReference type="SUPFAM" id="SSF52540">
    <property type="entry name" value="P-loop containing nucleoside triphosphate hydrolases"/>
    <property type="match status" value="1"/>
</dbReference>
<evidence type="ECO:0000256" key="4">
    <source>
        <dbReference type="ARBA" id="ARBA00006997"/>
    </source>
</evidence>
<reference evidence="14" key="1">
    <citation type="journal article" date="2018" name="Gigascience">
        <title>Genome assembly of the Pink Ipe (Handroanthus impetiginosus, Bignoniaceae), a highly valued, ecologically keystone Neotropical timber forest tree.</title>
        <authorList>
            <person name="Silva-Junior O.B."/>
            <person name="Grattapaglia D."/>
            <person name="Novaes E."/>
            <person name="Collevatti R.G."/>
        </authorList>
    </citation>
    <scope>NUCLEOTIDE SEQUENCE [LARGE SCALE GENOMIC DNA]</scope>
    <source>
        <strain evidence="14">cv. UFG-1</strain>
    </source>
</reference>
<dbReference type="GO" id="GO:0009073">
    <property type="term" value="P:aromatic amino acid family biosynthetic process"/>
    <property type="evidence" value="ECO:0007669"/>
    <property type="project" value="UniProtKB-KW"/>
</dbReference>
<comment type="subcellular location">
    <subcellularLocation>
        <location evidence="2">Plastid</location>
        <location evidence="2">Chloroplast</location>
    </subcellularLocation>
</comment>
<dbReference type="InterPro" id="IPR031322">
    <property type="entry name" value="Shikimate/glucono_kinase"/>
</dbReference>
<keyword evidence="9 13" id="KW-0418">Kinase</keyword>
<dbReference type="HAMAP" id="MF_00109">
    <property type="entry name" value="Shikimate_kinase"/>
    <property type="match status" value="1"/>
</dbReference>
<comment type="catalytic activity">
    <reaction evidence="12">
        <text>shikimate + ATP = 3-phosphoshikimate + ADP + H(+)</text>
        <dbReference type="Rhea" id="RHEA:13121"/>
        <dbReference type="ChEBI" id="CHEBI:15378"/>
        <dbReference type="ChEBI" id="CHEBI:30616"/>
        <dbReference type="ChEBI" id="CHEBI:36208"/>
        <dbReference type="ChEBI" id="CHEBI:145989"/>
        <dbReference type="ChEBI" id="CHEBI:456216"/>
        <dbReference type="EC" id="2.7.1.71"/>
    </reaction>
</comment>
<evidence type="ECO:0000256" key="1">
    <source>
        <dbReference type="ARBA" id="ARBA00002641"/>
    </source>
</evidence>
<dbReference type="FunFam" id="3.40.50.300:FF:001033">
    <property type="entry name" value="Shikimate kinase 2, chloroplastic"/>
    <property type="match status" value="1"/>
</dbReference>
<dbReference type="PANTHER" id="PTHR21087">
    <property type="entry name" value="SHIKIMATE KINASE"/>
    <property type="match status" value="1"/>
</dbReference>
<dbReference type="UniPathway" id="UPA00053">
    <property type="reaction ID" value="UER00088"/>
</dbReference>
<evidence type="ECO:0000256" key="12">
    <source>
        <dbReference type="ARBA" id="ARBA00048567"/>
    </source>
</evidence>
<dbReference type="GO" id="GO:0005829">
    <property type="term" value="C:cytosol"/>
    <property type="evidence" value="ECO:0007669"/>
    <property type="project" value="TreeGrafter"/>
</dbReference>
<evidence type="ECO:0000313" key="14">
    <source>
        <dbReference type="Proteomes" id="UP000231279"/>
    </source>
</evidence>
<dbReference type="GO" id="GO:0009507">
    <property type="term" value="C:chloroplast"/>
    <property type="evidence" value="ECO:0007669"/>
    <property type="project" value="UniProtKB-SubCell"/>
</dbReference>
<dbReference type="InterPro" id="IPR000623">
    <property type="entry name" value="Shikimate_kinase/TSH1"/>
</dbReference>
<organism evidence="13 14">
    <name type="scientific">Handroanthus impetiginosus</name>
    <dbReference type="NCBI Taxonomy" id="429701"/>
    <lineage>
        <taxon>Eukaryota</taxon>
        <taxon>Viridiplantae</taxon>
        <taxon>Streptophyta</taxon>
        <taxon>Embryophyta</taxon>
        <taxon>Tracheophyta</taxon>
        <taxon>Spermatophyta</taxon>
        <taxon>Magnoliopsida</taxon>
        <taxon>eudicotyledons</taxon>
        <taxon>Gunneridae</taxon>
        <taxon>Pentapetalae</taxon>
        <taxon>asterids</taxon>
        <taxon>lamiids</taxon>
        <taxon>Lamiales</taxon>
        <taxon>Bignoniaceae</taxon>
        <taxon>Crescentiina</taxon>
        <taxon>Tabebuia alliance</taxon>
        <taxon>Handroanthus</taxon>
    </lineage>
</organism>
<dbReference type="InterPro" id="IPR023000">
    <property type="entry name" value="Shikimate_kinase_CS"/>
</dbReference>
<dbReference type="PROSITE" id="PS01128">
    <property type="entry name" value="SHIKIMATE_KINASE"/>
    <property type="match status" value="1"/>
</dbReference>
<dbReference type="PANTHER" id="PTHR21087:SF16">
    <property type="entry name" value="SHIKIMATE KINASE 1, CHLOROPLASTIC"/>
    <property type="match status" value="1"/>
</dbReference>
<evidence type="ECO:0000256" key="3">
    <source>
        <dbReference type="ARBA" id="ARBA00004842"/>
    </source>
</evidence>
<evidence type="ECO:0000313" key="13">
    <source>
        <dbReference type="EMBL" id="PIN26865.1"/>
    </source>
</evidence>
<evidence type="ECO:0000256" key="8">
    <source>
        <dbReference type="ARBA" id="ARBA00022741"/>
    </source>
</evidence>
<evidence type="ECO:0000256" key="6">
    <source>
        <dbReference type="ARBA" id="ARBA00022605"/>
    </source>
</evidence>
<keyword evidence="7 13" id="KW-0808">Transferase</keyword>
<dbReference type="Proteomes" id="UP000231279">
    <property type="component" value="Unassembled WGS sequence"/>
</dbReference>
<gene>
    <name evidence="13" type="ORF">CDL12_00358</name>
</gene>
<dbReference type="EMBL" id="NKXS01000037">
    <property type="protein sequence ID" value="PIN26865.1"/>
    <property type="molecule type" value="Genomic_DNA"/>
</dbReference>
<dbReference type="InterPro" id="IPR027417">
    <property type="entry name" value="P-loop_NTPase"/>
</dbReference>
<dbReference type="Pfam" id="PF01202">
    <property type="entry name" value="SKI"/>
    <property type="match status" value="1"/>
</dbReference>
<keyword evidence="8" id="KW-0547">Nucleotide-binding</keyword>
<keyword evidence="11" id="KW-0057">Aromatic amino acid biosynthesis</keyword>
<evidence type="ECO:0000256" key="2">
    <source>
        <dbReference type="ARBA" id="ARBA00004229"/>
    </source>
</evidence>
<accession>A0A2G9IAT3</accession>
<protein>
    <recommendedName>
        <fullName evidence="5">shikimate kinase</fullName>
        <ecNumber evidence="5">2.7.1.71</ecNumber>
    </recommendedName>
</protein>
<comment type="pathway">
    <text evidence="3">Metabolic intermediate biosynthesis; chorismate biosynthesis; chorismate from D-erythrose 4-phosphate and phosphoenolpyruvate: step 5/7.</text>
</comment>
<keyword evidence="6" id="KW-0028">Amino-acid biosynthesis</keyword>
<evidence type="ECO:0000256" key="5">
    <source>
        <dbReference type="ARBA" id="ARBA00012154"/>
    </source>
</evidence>
<dbReference type="CDD" id="cd00464">
    <property type="entry name" value="SK"/>
    <property type="match status" value="1"/>
</dbReference>
<comment type="similarity">
    <text evidence="4">Belongs to the shikimate kinase family.</text>
</comment>
<dbReference type="EC" id="2.7.1.71" evidence="5"/>
<dbReference type="GO" id="GO:0009423">
    <property type="term" value="P:chorismate biosynthetic process"/>
    <property type="evidence" value="ECO:0007669"/>
    <property type="project" value="UniProtKB-UniPathway"/>
</dbReference>
<evidence type="ECO:0000256" key="11">
    <source>
        <dbReference type="ARBA" id="ARBA00023141"/>
    </source>
</evidence>
<evidence type="ECO:0000256" key="10">
    <source>
        <dbReference type="ARBA" id="ARBA00022840"/>
    </source>
</evidence>
<dbReference type="AlphaFoldDB" id="A0A2G9IAT3"/>
<dbReference type="OrthoDB" id="197068at2759"/>
<dbReference type="GO" id="GO:0005524">
    <property type="term" value="F:ATP binding"/>
    <property type="evidence" value="ECO:0007669"/>
    <property type="project" value="UniProtKB-KW"/>
</dbReference>
<dbReference type="GO" id="GO:0008652">
    <property type="term" value="P:amino acid biosynthetic process"/>
    <property type="evidence" value="ECO:0007669"/>
    <property type="project" value="UniProtKB-KW"/>
</dbReference>
<comment type="caution">
    <text evidence="13">The sequence shown here is derived from an EMBL/GenBank/DDBJ whole genome shotgun (WGS) entry which is preliminary data.</text>
</comment>
<keyword evidence="10" id="KW-0067">ATP-binding</keyword>
<dbReference type="PRINTS" id="PR01100">
    <property type="entry name" value="SHIKIMTKNASE"/>
</dbReference>
<dbReference type="GO" id="GO:0004765">
    <property type="term" value="F:shikimate kinase activity"/>
    <property type="evidence" value="ECO:0007669"/>
    <property type="project" value="UniProtKB-EC"/>
</dbReference>
<evidence type="ECO:0000256" key="7">
    <source>
        <dbReference type="ARBA" id="ARBA00022679"/>
    </source>
</evidence>
<keyword evidence="14" id="KW-1185">Reference proteome</keyword>
<dbReference type="Gene3D" id="3.40.50.300">
    <property type="entry name" value="P-loop containing nucleotide triphosphate hydrolases"/>
    <property type="match status" value="1"/>
</dbReference>
<proteinExistence type="inferred from homology"/>